<dbReference type="SUPFAM" id="SSF47592">
    <property type="entry name" value="SWIB/MDM2 domain"/>
    <property type="match status" value="1"/>
</dbReference>
<reference evidence="2" key="1">
    <citation type="submission" date="2022-07" db="EMBL/GenBank/DDBJ databases">
        <title>Draft genome sequence of Zalerion maritima ATCC 34329, a (micro)plastics degrading marine fungus.</title>
        <authorList>
            <person name="Paco A."/>
            <person name="Goncalves M.F.M."/>
            <person name="Rocha-Santos T.A.P."/>
            <person name="Alves A."/>
        </authorList>
    </citation>
    <scope>NUCLEOTIDE SEQUENCE</scope>
    <source>
        <strain evidence="2">ATCC 34329</strain>
    </source>
</reference>
<dbReference type="CDD" id="cd10567">
    <property type="entry name" value="SWIB-MDM2_like"/>
    <property type="match status" value="1"/>
</dbReference>
<accession>A0AAD5RT40</accession>
<evidence type="ECO:0000313" key="2">
    <source>
        <dbReference type="EMBL" id="KAJ2903050.1"/>
    </source>
</evidence>
<dbReference type="PANTHER" id="PTHR13844">
    <property type="entry name" value="SWI/SNF-RELATED MATRIX-ASSOCIATED ACTIN-DEPENDENT REGULATOR OF CHROMATIN SUBFAMILY D"/>
    <property type="match status" value="1"/>
</dbReference>
<dbReference type="EMBL" id="JAKWBI020000092">
    <property type="protein sequence ID" value="KAJ2903050.1"/>
    <property type="molecule type" value="Genomic_DNA"/>
</dbReference>
<sequence>MWIAAATTAVFHQDVVESVCGFANLQLGFTIALHIKQNVTSDPLQPRLFSTSLAFREQVVSAPAEPGEGKRKGNAAFMKPKKLSEPLADLVGETELPRPHVVKKIWEHIKANGLQDESDKRYIECDAAMQNIFNVERVHMFTMNKLLSQHLSSVDGGEEKSS</sequence>
<organism evidence="2 3">
    <name type="scientific">Zalerion maritima</name>
    <dbReference type="NCBI Taxonomy" id="339359"/>
    <lineage>
        <taxon>Eukaryota</taxon>
        <taxon>Fungi</taxon>
        <taxon>Dikarya</taxon>
        <taxon>Ascomycota</taxon>
        <taxon>Pezizomycotina</taxon>
        <taxon>Sordariomycetes</taxon>
        <taxon>Lulworthiomycetidae</taxon>
        <taxon>Lulworthiales</taxon>
        <taxon>Lulworthiaceae</taxon>
        <taxon>Zalerion</taxon>
    </lineage>
</organism>
<dbReference type="InterPro" id="IPR019835">
    <property type="entry name" value="SWIB_domain"/>
</dbReference>
<name>A0AAD5RT40_9PEZI</name>
<dbReference type="SMART" id="SM00151">
    <property type="entry name" value="SWIB"/>
    <property type="match status" value="1"/>
</dbReference>
<dbReference type="InterPro" id="IPR003121">
    <property type="entry name" value="SWIB_MDM2_domain"/>
</dbReference>
<dbReference type="Gene3D" id="1.10.245.10">
    <property type="entry name" value="SWIB/MDM2 domain"/>
    <property type="match status" value="1"/>
</dbReference>
<gene>
    <name evidence="2" type="ORF">MKZ38_010470</name>
</gene>
<comment type="caution">
    <text evidence="2">The sequence shown here is derived from an EMBL/GenBank/DDBJ whole genome shotgun (WGS) entry which is preliminary data.</text>
</comment>
<dbReference type="PROSITE" id="PS51925">
    <property type="entry name" value="SWIB_MDM2"/>
    <property type="match status" value="1"/>
</dbReference>
<dbReference type="AlphaFoldDB" id="A0AAD5RT40"/>
<evidence type="ECO:0000259" key="1">
    <source>
        <dbReference type="PROSITE" id="PS51925"/>
    </source>
</evidence>
<dbReference type="Pfam" id="PF02201">
    <property type="entry name" value="SWIB"/>
    <property type="match status" value="1"/>
</dbReference>
<evidence type="ECO:0000313" key="3">
    <source>
        <dbReference type="Proteomes" id="UP001201980"/>
    </source>
</evidence>
<dbReference type="Proteomes" id="UP001201980">
    <property type="component" value="Unassembled WGS sequence"/>
</dbReference>
<dbReference type="InterPro" id="IPR036885">
    <property type="entry name" value="SWIB_MDM2_dom_sf"/>
</dbReference>
<keyword evidence="3" id="KW-1185">Reference proteome</keyword>
<proteinExistence type="predicted"/>
<feature type="domain" description="DM2" evidence="1">
    <location>
        <begin position="76"/>
        <end position="153"/>
    </location>
</feature>
<protein>
    <recommendedName>
        <fullName evidence="1">DM2 domain-containing protein</fullName>
    </recommendedName>
</protein>